<evidence type="ECO:0000313" key="11">
    <source>
        <dbReference type="Proteomes" id="UP000433532"/>
    </source>
</evidence>
<evidence type="ECO:0000313" key="9">
    <source>
        <dbReference type="Proteomes" id="UP000194857"/>
    </source>
</evidence>
<proteinExistence type="inferred from homology"/>
<dbReference type="Proteomes" id="UP000284767">
    <property type="component" value="Unassembled WGS sequence"/>
</dbReference>
<feature type="domain" description="YbaK/aminoacyl-tRNA synthetase-associated" evidence="2">
    <location>
        <begin position="26"/>
        <end position="152"/>
    </location>
</feature>
<dbReference type="EMBL" id="CVVU01000017">
    <property type="protein sequence ID" value="CRN98325.1"/>
    <property type="molecule type" value="Genomic_DNA"/>
</dbReference>
<keyword evidence="7" id="KW-0436">Ligase</keyword>
<name>A0A0F6UF17_PSEAI</name>
<gene>
    <name evidence="3" type="primary">proX_1</name>
    <name evidence="6" type="ORF">CAZ10_25920</name>
    <name evidence="4" type="ORF">GNQ48_00310</name>
    <name evidence="5" type="ORF">GUL26_19580</name>
    <name evidence="7" type="ORF">IPC1295_06025</name>
    <name evidence="3" type="ORF">PAERUG_P19_London_7_VIM_2_05_10_00453</name>
</gene>
<dbReference type="SUPFAM" id="SSF55826">
    <property type="entry name" value="YbaK/ProRS associated domain"/>
    <property type="match status" value="1"/>
</dbReference>
<reference evidence="3" key="1">
    <citation type="submission" date="2015-06" db="EMBL/GenBank/DDBJ databases">
        <authorList>
            <person name="Radhakrishnan R."/>
            <person name="Underwood A."/>
            <person name="Al-Shahib A."/>
        </authorList>
    </citation>
    <scope>NUCLEOTIDE SEQUENCE</scope>
    <source>
        <strain evidence="3">P19_London_7_VIM_2_05_10</strain>
    </source>
</reference>
<dbReference type="PANTHER" id="PTHR31423">
    <property type="entry name" value="YBAK DOMAIN-CONTAINING PROTEIN"/>
    <property type="match status" value="1"/>
</dbReference>
<protein>
    <submittedName>
        <fullName evidence="3">Prolyl-tRNA editing protein ProX</fullName>
    </submittedName>
    <submittedName>
        <fullName evidence="7">Prolyl-tRNA synthetase associated domain-containing protein</fullName>
    </submittedName>
</protein>
<dbReference type="EMBL" id="NFFZ01000016">
    <property type="protein sequence ID" value="OTI57665.1"/>
    <property type="molecule type" value="Genomic_DNA"/>
</dbReference>
<dbReference type="InterPro" id="IPR036754">
    <property type="entry name" value="YbaK/aa-tRNA-synt-asso_dom_sf"/>
</dbReference>
<dbReference type="EMBL" id="NSNE01000002">
    <property type="protein sequence ID" value="RPM21817.1"/>
    <property type="molecule type" value="Genomic_DNA"/>
</dbReference>
<dbReference type="InterPro" id="IPR007214">
    <property type="entry name" value="YbaK/aa-tRNA-synth-assoc-dom"/>
</dbReference>
<sequence>MSAKMDEQALLALLRELAIDSQRVEHPAIASIEEYYAQGIELPDQGIKNLFLRNRKGTRHYLVLLDERKEADLPGIAEQIGESRLSFASVERLREYLGVELGCVTPFALVNDPQHRVEVLLDDAIRQDQLLGFHPLVNTATECIRYADLLAFLAHTGHEPRLIRV</sequence>
<reference evidence="7 10" key="4">
    <citation type="submission" date="2017-08" db="EMBL/GenBank/DDBJ databases">
        <authorList>
            <person name="Feschi L."/>
            <person name="Jeukens J."/>
            <person name="Emond-Rheault J.-G."/>
            <person name="Kukavica-Ibrulj I."/>
            <person name="Boyle B."/>
            <person name="Levesque R.C."/>
        </authorList>
    </citation>
    <scope>NUCLEOTIDE SEQUENCE [LARGE SCALE GENOMIC DNA]</scope>
    <source>
        <strain evidence="7 10">PA-W36</strain>
    </source>
</reference>
<dbReference type="InterPro" id="IPR040285">
    <property type="entry name" value="ProX/PRXD1"/>
</dbReference>
<evidence type="ECO:0000313" key="6">
    <source>
        <dbReference type="EMBL" id="OTI57665.1"/>
    </source>
</evidence>
<dbReference type="Proteomes" id="UP000045039">
    <property type="component" value="Unassembled WGS sequence"/>
</dbReference>
<evidence type="ECO:0000313" key="10">
    <source>
        <dbReference type="Proteomes" id="UP000284767"/>
    </source>
</evidence>
<dbReference type="EMBL" id="WXZT01000014">
    <property type="protein sequence ID" value="MZZ14457.1"/>
    <property type="molecule type" value="Genomic_DNA"/>
</dbReference>
<evidence type="ECO:0000313" key="5">
    <source>
        <dbReference type="EMBL" id="MZZ14457.1"/>
    </source>
</evidence>
<keyword evidence="7" id="KW-0030">Aminoacyl-tRNA synthetase</keyword>
<evidence type="ECO:0000313" key="3">
    <source>
        <dbReference type="EMBL" id="CRN98325.1"/>
    </source>
</evidence>
<dbReference type="EMBL" id="WOAD01000001">
    <property type="protein sequence ID" value="MUI33433.1"/>
    <property type="molecule type" value="Genomic_DNA"/>
</dbReference>
<dbReference type="RefSeq" id="WP_003122823.1">
    <property type="nucleotide sequence ID" value="NZ_AP014839.1"/>
</dbReference>
<dbReference type="Pfam" id="PF04073">
    <property type="entry name" value="tRNA_edit"/>
    <property type="match status" value="1"/>
</dbReference>
<organism evidence="4 11">
    <name type="scientific">Pseudomonas aeruginosa</name>
    <dbReference type="NCBI Taxonomy" id="287"/>
    <lineage>
        <taxon>Bacteria</taxon>
        <taxon>Pseudomonadati</taxon>
        <taxon>Pseudomonadota</taxon>
        <taxon>Gammaproteobacteria</taxon>
        <taxon>Pseudomonadales</taxon>
        <taxon>Pseudomonadaceae</taxon>
        <taxon>Pseudomonas</taxon>
    </lineage>
</organism>
<dbReference type="Gene3D" id="3.90.960.10">
    <property type="entry name" value="YbaK/aminoacyl-tRNA synthetase-associated domain"/>
    <property type="match status" value="1"/>
</dbReference>
<evidence type="ECO:0000313" key="7">
    <source>
        <dbReference type="EMBL" id="RPM21817.1"/>
    </source>
</evidence>
<reference evidence="8" key="2">
    <citation type="submission" date="2015-06" db="EMBL/GenBank/DDBJ databases">
        <authorList>
            <person name="Radhakrishnan Rajesh"/>
            <person name="Underwood Anthony"/>
            <person name="Al-Shahib Ali"/>
        </authorList>
    </citation>
    <scope>NUCLEOTIDE SEQUENCE [LARGE SCALE GENOMIC DNA]</scope>
    <source>
        <strain evidence="8">P19_London_7_VIM_2_05_10</strain>
    </source>
</reference>
<evidence type="ECO:0000259" key="2">
    <source>
        <dbReference type="Pfam" id="PF04073"/>
    </source>
</evidence>
<dbReference type="CDD" id="cd04335">
    <property type="entry name" value="PrdX_deacylase"/>
    <property type="match status" value="1"/>
</dbReference>
<evidence type="ECO:0000313" key="4">
    <source>
        <dbReference type="EMBL" id="MUI33433.1"/>
    </source>
</evidence>
<comment type="caution">
    <text evidence="4">The sequence shown here is derived from an EMBL/GenBank/DDBJ whole genome shotgun (WGS) entry which is preliminary data.</text>
</comment>
<reference evidence="6 9" key="3">
    <citation type="submission" date="2017-05" db="EMBL/GenBank/DDBJ databases">
        <authorList>
            <person name="Song R."/>
            <person name="Chenine A.L."/>
            <person name="Ruprecht R.M."/>
        </authorList>
    </citation>
    <scope>NUCLEOTIDE SEQUENCE [LARGE SCALE GENOMIC DNA]</scope>
    <source>
        <strain evidence="6 9">S567_C10_BS</strain>
    </source>
</reference>
<dbReference type="GO" id="GO:0002161">
    <property type="term" value="F:aminoacyl-tRNA deacylase activity"/>
    <property type="evidence" value="ECO:0007669"/>
    <property type="project" value="InterPro"/>
</dbReference>
<dbReference type="Proteomes" id="UP000433532">
    <property type="component" value="Unassembled WGS sequence"/>
</dbReference>
<dbReference type="Proteomes" id="UP000644192">
    <property type="component" value="Unassembled WGS sequence"/>
</dbReference>
<reference evidence="7 10" key="5">
    <citation type="submission" date="2019-01" db="EMBL/GenBank/DDBJ databases">
        <title>The Pseudomonas aeruginosa pan-genome provides new insights on its population structure, horizontal gene transfer and pathogenicity.</title>
        <authorList>
            <person name="Freschi L."/>
            <person name="Vincent A.T."/>
            <person name="Jeukens J."/>
            <person name="Emond-Rheault J.-G."/>
            <person name="Kukavica-Ibrulj I."/>
            <person name="Dupont M.-J."/>
            <person name="Charette S.J."/>
            <person name="Boyle B."/>
            <person name="Levesque R.C."/>
        </authorList>
    </citation>
    <scope>NUCLEOTIDE SEQUENCE [LARGE SCALE GENOMIC DNA]</scope>
    <source>
        <strain evidence="7 10">PA-W36</strain>
    </source>
</reference>
<reference evidence="4 11" key="6">
    <citation type="submission" date="2019-11" db="EMBL/GenBank/DDBJ databases">
        <title>Genomes of ocular Pseudomonas aeruginosa isolates.</title>
        <authorList>
            <person name="Khan M."/>
            <person name="Rice S.A."/>
            <person name="Willcox M.D.P."/>
            <person name="Stapleton F."/>
        </authorList>
    </citation>
    <scope>NUCLEOTIDE SEQUENCE [LARGE SCALE GENOMIC DNA]</scope>
    <source>
        <strain evidence="4 11">PA221</strain>
    </source>
</reference>
<comment type="similarity">
    <text evidence="1">Belongs to the PRORSD1 family.</text>
</comment>
<reference evidence="5" key="7">
    <citation type="submission" date="2020-01" db="EMBL/GenBank/DDBJ databases">
        <title>Bacteria Cultured from War Wounds Associated with the Conflict in Eastern Ukraine.</title>
        <authorList>
            <person name="Snesrud E."/>
            <person name="Galac M.R."/>
            <person name="Mc Gann P."/>
            <person name="Valentine K."/>
            <person name="Viacheslav K."/>
        </authorList>
    </citation>
    <scope>NUCLEOTIDE SEQUENCE</scope>
    <source>
        <strain evidence="5">VNMU148</strain>
    </source>
</reference>
<dbReference type="GO" id="GO:0004812">
    <property type="term" value="F:aminoacyl-tRNA ligase activity"/>
    <property type="evidence" value="ECO:0007669"/>
    <property type="project" value="UniProtKB-KW"/>
</dbReference>
<evidence type="ECO:0000256" key="1">
    <source>
        <dbReference type="ARBA" id="ARBA00010201"/>
    </source>
</evidence>
<dbReference type="Proteomes" id="UP000194857">
    <property type="component" value="Unassembled WGS sequence"/>
</dbReference>
<dbReference type="FunFam" id="3.90.960.10:FF:000005">
    <property type="entry name" value="Putative prolyl-tRNA synthetase"/>
    <property type="match status" value="1"/>
</dbReference>
<evidence type="ECO:0000313" key="8">
    <source>
        <dbReference type="Proteomes" id="UP000045039"/>
    </source>
</evidence>
<dbReference type="AlphaFoldDB" id="A0A0F6UF17"/>
<dbReference type="PANTHER" id="PTHR31423:SF3">
    <property type="entry name" value="PROLYL-TRNA SYNTHETASE ASSOCIATED DOMAIN-CONTAINING PROTEIN 1-RELATED"/>
    <property type="match status" value="1"/>
</dbReference>
<accession>A0A0F6UF17</accession>